<dbReference type="Proteomes" id="UP000193964">
    <property type="component" value="Unassembled WGS sequence"/>
</dbReference>
<dbReference type="AlphaFoldDB" id="A0A1X2ES09"/>
<feature type="transmembrane region" description="Helical" evidence="1">
    <location>
        <begin position="26"/>
        <end position="46"/>
    </location>
</feature>
<keyword evidence="1" id="KW-0472">Membrane</keyword>
<keyword evidence="1" id="KW-0812">Transmembrane</keyword>
<comment type="caution">
    <text evidence="2">The sequence shown here is derived from an EMBL/GenBank/DDBJ whole genome shotgun (WGS) entry which is preliminary data.</text>
</comment>
<feature type="transmembrane region" description="Helical" evidence="1">
    <location>
        <begin position="52"/>
        <end position="79"/>
    </location>
</feature>
<dbReference type="EMBL" id="LQQA01000035">
    <property type="protein sequence ID" value="ORX08955.1"/>
    <property type="molecule type" value="Genomic_DNA"/>
</dbReference>
<gene>
    <name evidence="2" type="ORF">AWC31_10705</name>
</gene>
<evidence type="ECO:0000256" key="1">
    <source>
        <dbReference type="SAM" id="Phobius"/>
    </source>
</evidence>
<keyword evidence="1" id="KW-1133">Transmembrane helix</keyword>
<dbReference type="OrthoDB" id="4375903at2"/>
<reference evidence="2 3" key="1">
    <citation type="submission" date="2016-01" db="EMBL/GenBank/DDBJ databases">
        <title>The new phylogeny of the genus Mycobacterium.</title>
        <authorList>
            <person name="Tarcisio F."/>
            <person name="Conor M."/>
            <person name="Antonella G."/>
            <person name="Elisabetta G."/>
            <person name="Giulia F.S."/>
            <person name="Sara T."/>
            <person name="Anna F."/>
            <person name="Clotilde B."/>
            <person name="Roberto B."/>
            <person name="Veronica D.S."/>
            <person name="Fabio R."/>
            <person name="Monica P."/>
            <person name="Olivier J."/>
            <person name="Enrico T."/>
            <person name="Nicola S."/>
        </authorList>
    </citation>
    <scope>NUCLEOTIDE SEQUENCE [LARGE SCALE GENOMIC DNA]</scope>
    <source>
        <strain evidence="2 3">ATCC 700010</strain>
    </source>
</reference>
<protein>
    <submittedName>
        <fullName evidence="2">Uncharacterized protein</fullName>
    </submittedName>
</protein>
<organism evidence="2 3">
    <name type="scientific">Mycolicibacterium wolinskyi</name>
    <dbReference type="NCBI Taxonomy" id="59750"/>
    <lineage>
        <taxon>Bacteria</taxon>
        <taxon>Bacillati</taxon>
        <taxon>Actinomycetota</taxon>
        <taxon>Actinomycetes</taxon>
        <taxon>Mycobacteriales</taxon>
        <taxon>Mycobacteriaceae</taxon>
        <taxon>Mycolicibacterium</taxon>
    </lineage>
</organism>
<sequence>MQAAQQSTRPIPRWLRFVMAADRSGSAWYVGTGFFFAPVLAVVSPWPTLTTVLWIVIALAGLWLGLLGIAMATGLAMVLRSNTEIPEDYWRSIIDYPSTSVRQDISRRPRPGSRPANV</sequence>
<dbReference type="RefSeq" id="WP_084356910.1">
    <property type="nucleotide sequence ID" value="NZ_JACKUA010000047.1"/>
</dbReference>
<proteinExistence type="predicted"/>
<evidence type="ECO:0000313" key="3">
    <source>
        <dbReference type="Proteomes" id="UP000193964"/>
    </source>
</evidence>
<name>A0A1X2ES09_9MYCO</name>
<accession>A0A1X2ES09</accession>
<evidence type="ECO:0000313" key="2">
    <source>
        <dbReference type="EMBL" id="ORX08955.1"/>
    </source>
</evidence>